<proteinExistence type="inferred from homology"/>
<dbReference type="SUPFAM" id="SSF111369">
    <property type="entry name" value="HlyD-like secretion proteins"/>
    <property type="match status" value="3"/>
</dbReference>
<feature type="region of interest" description="Disordered" evidence="4">
    <location>
        <begin position="482"/>
        <end position="501"/>
    </location>
</feature>
<accession>Q55776</accession>
<feature type="coiled-coil region" evidence="3">
    <location>
        <begin position="153"/>
        <end position="225"/>
    </location>
</feature>
<reference evidence="7 8" key="2">
    <citation type="journal article" date="1996" name="DNA Res.">
        <title>Sequence analysis of the genome of the unicellular cyanobacterium Synechocystis sp. strain PCC6803. II. Sequence determination of the entire genome and assignment of potential protein-coding regions.</title>
        <authorList>
            <person name="Kaneko T."/>
            <person name="Sato S."/>
            <person name="Kotani H."/>
            <person name="Tanaka A."/>
            <person name="Asamizu E."/>
            <person name="Nakamura Y."/>
            <person name="Miyajima N."/>
            <person name="Hirosawa M."/>
            <person name="Sugiura M."/>
            <person name="Sasamoto S."/>
            <person name="Kimura T."/>
            <person name="Hosouchi T."/>
            <person name="Matsuno A."/>
            <person name="Muraki A."/>
            <person name="Nakazaki N."/>
            <person name="Naruo K."/>
            <person name="Okumura S."/>
            <person name="Shimpo S."/>
            <person name="Takeuchi C."/>
            <person name="Wada T."/>
            <person name="Watanabe A."/>
            <person name="Yamada M."/>
            <person name="Yasuda M."/>
            <person name="Tabata S."/>
        </authorList>
    </citation>
    <scope>NUCLEOTIDE SEQUENCE [LARGE SCALE GENOMIC DNA]</scope>
    <source>
        <strain evidence="8">ATCC 27184 / PCC 6803 / Kazusa</strain>
    </source>
</reference>
<evidence type="ECO:0000256" key="1">
    <source>
        <dbReference type="ARBA" id="ARBA00004236"/>
    </source>
</evidence>
<dbReference type="Gene3D" id="2.40.50.100">
    <property type="match status" value="2"/>
</dbReference>
<dbReference type="EnsemblBacteria" id="BAA10427">
    <property type="protein sequence ID" value="BAA10427"/>
    <property type="gene ID" value="BAA10427"/>
</dbReference>
<dbReference type="PANTHER" id="PTHR30469">
    <property type="entry name" value="MULTIDRUG RESISTANCE PROTEIN MDTA"/>
    <property type="match status" value="1"/>
</dbReference>
<dbReference type="PANTHER" id="PTHR30469:SF39">
    <property type="entry name" value="SLL0180 PROTEIN"/>
    <property type="match status" value="1"/>
</dbReference>
<name>Q55776_SYNY3</name>
<dbReference type="FunFam" id="2.40.420.20:FF:000007">
    <property type="entry name" value="HAE1 family efflux pump MFP component"/>
    <property type="match status" value="1"/>
</dbReference>
<dbReference type="Pfam" id="PF25944">
    <property type="entry name" value="Beta-barrel_RND"/>
    <property type="match status" value="1"/>
</dbReference>
<dbReference type="Proteomes" id="UP000001425">
    <property type="component" value="Chromosome"/>
</dbReference>
<evidence type="ECO:0000259" key="5">
    <source>
        <dbReference type="Pfam" id="PF25917"/>
    </source>
</evidence>
<evidence type="ECO:0000259" key="6">
    <source>
        <dbReference type="Pfam" id="PF25944"/>
    </source>
</evidence>
<evidence type="ECO:0000256" key="4">
    <source>
        <dbReference type="SAM" id="MobiDB-lite"/>
    </source>
</evidence>
<dbReference type="InterPro" id="IPR058625">
    <property type="entry name" value="MdtA-like_BSH"/>
</dbReference>
<dbReference type="InterPro" id="IPR006143">
    <property type="entry name" value="RND_pump_MFP"/>
</dbReference>
<comment type="similarity">
    <text evidence="2">Belongs to the membrane fusion protein (MFP) (TC 8.A.1) family.</text>
</comment>
<dbReference type="eggNOG" id="COG0845">
    <property type="taxonomic scope" value="Bacteria"/>
</dbReference>
<dbReference type="AlphaFoldDB" id="Q55776"/>
<dbReference type="IntAct" id="Q55776">
    <property type="interactions" value="3"/>
</dbReference>
<dbReference type="KEGG" id="syn:sll0180"/>
<keyword evidence="3" id="KW-0175">Coiled coil</keyword>
<dbReference type="Gene3D" id="1.10.287.470">
    <property type="entry name" value="Helix hairpin bin"/>
    <property type="match status" value="3"/>
</dbReference>
<dbReference type="Gene3D" id="2.40.420.20">
    <property type="match status" value="1"/>
</dbReference>
<dbReference type="GO" id="GO:1990281">
    <property type="term" value="C:efflux pump complex"/>
    <property type="evidence" value="ECO:0000318"/>
    <property type="project" value="GO_Central"/>
</dbReference>
<dbReference type="Gene3D" id="2.40.30.170">
    <property type="match status" value="1"/>
</dbReference>
<organism evidence="7 8">
    <name type="scientific">Synechocystis sp. (strain ATCC 27184 / PCC 6803 / Kazusa)</name>
    <dbReference type="NCBI Taxonomy" id="1111708"/>
    <lineage>
        <taxon>Bacteria</taxon>
        <taxon>Bacillati</taxon>
        <taxon>Cyanobacteriota</taxon>
        <taxon>Cyanophyceae</taxon>
        <taxon>Synechococcales</taxon>
        <taxon>Merismopediaceae</taxon>
        <taxon>Synechocystis</taxon>
    </lineage>
</organism>
<dbReference type="STRING" id="1148.gene:10499928"/>
<dbReference type="Pfam" id="PF25917">
    <property type="entry name" value="BSH_RND"/>
    <property type="match status" value="1"/>
</dbReference>
<dbReference type="FunFam" id="2.40.30.170:FF:000041">
    <property type="entry name" value="Cation efflux system (CzcB-like)"/>
    <property type="match status" value="1"/>
</dbReference>
<dbReference type="PhylomeDB" id="Q55776"/>
<feature type="domain" description="Multidrug resistance protein MdtA-like barrel-sandwich hybrid" evidence="5">
    <location>
        <begin position="64"/>
        <end position="316"/>
    </location>
</feature>
<gene>
    <name evidence="7" type="ordered locus">sll0180</name>
</gene>
<dbReference type="NCBIfam" id="TIGR01730">
    <property type="entry name" value="RND_mfp"/>
    <property type="match status" value="1"/>
</dbReference>
<dbReference type="PIR" id="S76581">
    <property type="entry name" value="S76581"/>
</dbReference>
<dbReference type="EMBL" id="BA000022">
    <property type="protein sequence ID" value="BAA10427.1"/>
    <property type="molecule type" value="Genomic_DNA"/>
</dbReference>
<feature type="compositionally biased region" description="Low complexity" evidence="4">
    <location>
        <begin position="482"/>
        <end position="494"/>
    </location>
</feature>
<evidence type="ECO:0000256" key="3">
    <source>
        <dbReference type="SAM" id="Coils"/>
    </source>
</evidence>
<comment type="subcellular location">
    <subcellularLocation>
        <location evidence="1">Cell membrane</location>
    </subcellularLocation>
</comment>
<protein>
    <submittedName>
        <fullName evidence="7">Sll0180 protein</fullName>
    </submittedName>
</protein>
<dbReference type="PaxDb" id="1148-1001690"/>
<feature type="domain" description="Multidrug resistance protein MdtA-like beta-barrel" evidence="6">
    <location>
        <begin position="339"/>
        <end position="393"/>
    </location>
</feature>
<dbReference type="SMR" id="Q55776"/>
<sequence length="501" mass="53966">MVRKRSQFPVIGSMVALALLNTACGGDKPGANAPRAIPVQLQTLEPSSVVDSNEFVGNLVATNFVELAPKIDGRILRIYAQWGQQVNEGDPILLLEPTQQQENVNAAVGNLNIQRSNFQVSEANLRTSESERDAAQSFVTTQEANLARAIADLANSQEVLKTREADLKRAQANLNLAQINFKRAQFLVETGVQPQQDLDNRTTELEDARANTEAAQKTVQAAKATVQANQSSVSASRSAVQQAKDNYQAAVQRVSASRATINAQKGAIEQAQGQLGATSQELIYNRVLAPVSGVVGNLPLQIGDFVRTGQSFTTITNNNEFELDINVPVERYNDLRLGLPVEVVRSDGQAGEVGRISFISPTANRNDQSILAKVIFKNDGSLRNNQYVRVRIIWDRQPGFLIPTTAVTSIGAQQFIFVAQPKNTQGEGKDGTSSTELVARQTPVVLGGIQGQSYQVLSGVKAGERVAVSRILELRDGIAIEPASAATPSSNSSPEKLESSL</sequence>
<dbReference type="InterPro" id="IPR058626">
    <property type="entry name" value="MdtA-like_b-barrel"/>
</dbReference>
<reference evidence="7 8" key="1">
    <citation type="journal article" date="1995" name="DNA Res.">
        <title>Sequence analysis of the genome of the unicellular cyanobacterium Synechocystis sp. strain PCC6803. I. Sequence features in the 1 Mb region from map positions 64% to 92% of the genome.</title>
        <authorList>
            <person name="Kaneko T."/>
            <person name="Tanaka A."/>
            <person name="Sato S."/>
            <person name="Kotani H."/>
            <person name="Sazuka T."/>
            <person name="Miyajima N."/>
            <person name="Sugiura M."/>
            <person name="Tabata S."/>
        </authorList>
    </citation>
    <scope>NUCLEOTIDE SEQUENCE [LARGE SCALE GENOMIC DNA]</scope>
    <source>
        <strain evidence="8">ATCC 27184 / PCC 6803 / Kazusa</strain>
    </source>
</reference>
<dbReference type="InParanoid" id="Q55776"/>
<evidence type="ECO:0000256" key="2">
    <source>
        <dbReference type="ARBA" id="ARBA00009477"/>
    </source>
</evidence>
<evidence type="ECO:0000313" key="7">
    <source>
        <dbReference type="EMBL" id="BAA10427.1"/>
    </source>
</evidence>
<dbReference type="GO" id="GO:0015562">
    <property type="term" value="F:efflux transmembrane transporter activity"/>
    <property type="evidence" value="ECO:0000318"/>
    <property type="project" value="GO_Central"/>
</dbReference>
<evidence type="ECO:0000313" key="8">
    <source>
        <dbReference type="Proteomes" id="UP000001425"/>
    </source>
</evidence>
<keyword evidence="8" id="KW-1185">Reference proteome</keyword>